<dbReference type="InterPro" id="IPR011344">
    <property type="entry name" value="ssDNA-bd"/>
</dbReference>
<dbReference type="NCBIfam" id="TIGR00621">
    <property type="entry name" value="ssb"/>
    <property type="match status" value="1"/>
</dbReference>
<evidence type="ECO:0000256" key="4">
    <source>
        <dbReference type="SAM" id="MobiDB-lite"/>
    </source>
</evidence>
<name>A0ABW4ICE9_9SPHI</name>
<dbReference type="PANTHER" id="PTHR10302">
    <property type="entry name" value="SINGLE-STRANDED DNA-BINDING PROTEIN"/>
    <property type="match status" value="1"/>
</dbReference>
<protein>
    <recommendedName>
        <fullName evidence="2 3">Single-stranded DNA-binding protein</fullName>
        <shortName evidence="2">SSB</shortName>
    </recommendedName>
</protein>
<keyword evidence="1 2" id="KW-0238">DNA-binding</keyword>
<dbReference type="GO" id="GO:0003677">
    <property type="term" value="F:DNA binding"/>
    <property type="evidence" value="ECO:0007669"/>
    <property type="project" value="UniProtKB-KW"/>
</dbReference>
<dbReference type="SUPFAM" id="SSF50249">
    <property type="entry name" value="Nucleic acid-binding proteins"/>
    <property type="match status" value="1"/>
</dbReference>
<dbReference type="Proteomes" id="UP001597118">
    <property type="component" value="Unassembled WGS sequence"/>
</dbReference>
<dbReference type="Pfam" id="PF00436">
    <property type="entry name" value="SSB"/>
    <property type="match status" value="1"/>
</dbReference>
<reference evidence="6" key="1">
    <citation type="journal article" date="2019" name="Int. J. Syst. Evol. Microbiol.">
        <title>The Global Catalogue of Microorganisms (GCM) 10K type strain sequencing project: providing services to taxonomists for standard genome sequencing and annotation.</title>
        <authorList>
            <consortium name="The Broad Institute Genomics Platform"/>
            <consortium name="The Broad Institute Genome Sequencing Center for Infectious Disease"/>
            <person name="Wu L."/>
            <person name="Ma J."/>
        </authorList>
    </citation>
    <scope>NUCLEOTIDE SEQUENCE [LARGE SCALE GENOMIC DNA]</scope>
    <source>
        <strain evidence="6">CCUG 53762</strain>
    </source>
</reference>
<feature type="compositionally biased region" description="Polar residues" evidence="4">
    <location>
        <begin position="113"/>
        <end position="137"/>
    </location>
</feature>
<dbReference type="HAMAP" id="MF_00984">
    <property type="entry name" value="SSB"/>
    <property type="match status" value="1"/>
</dbReference>
<evidence type="ECO:0000313" key="5">
    <source>
        <dbReference type="EMBL" id="MFD1629659.1"/>
    </source>
</evidence>
<keyword evidence="2" id="KW-0233">DNA recombination</keyword>
<comment type="caution">
    <text evidence="2">Lacks conserved residue(s) required for the propagation of feature annotation.</text>
</comment>
<keyword evidence="2" id="KW-0234">DNA repair</keyword>
<keyword evidence="2" id="KW-0235">DNA replication</keyword>
<comment type="subunit">
    <text evidence="2">Homotetramer.</text>
</comment>
<dbReference type="InterPro" id="IPR012340">
    <property type="entry name" value="NA-bd_OB-fold"/>
</dbReference>
<proteinExistence type="inferred from homology"/>
<comment type="caution">
    <text evidence="5">The sequence shown here is derived from an EMBL/GenBank/DDBJ whole genome shotgun (WGS) entry which is preliminary data.</text>
</comment>
<gene>
    <name evidence="5" type="ORF">ACFSAH_07220</name>
</gene>
<evidence type="ECO:0000313" key="6">
    <source>
        <dbReference type="Proteomes" id="UP001597118"/>
    </source>
</evidence>
<dbReference type="EMBL" id="JBHUDG010000005">
    <property type="protein sequence ID" value="MFD1629659.1"/>
    <property type="molecule type" value="Genomic_DNA"/>
</dbReference>
<feature type="region of interest" description="Disordered" evidence="4">
    <location>
        <begin position="110"/>
        <end position="146"/>
    </location>
</feature>
<dbReference type="CDD" id="cd04496">
    <property type="entry name" value="SSB_OBF"/>
    <property type="match status" value="1"/>
</dbReference>
<evidence type="ECO:0000256" key="1">
    <source>
        <dbReference type="ARBA" id="ARBA00023125"/>
    </source>
</evidence>
<dbReference type="Gene3D" id="2.40.50.140">
    <property type="entry name" value="Nucleic acid-binding proteins"/>
    <property type="match status" value="1"/>
</dbReference>
<comment type="function">
    <text evidence="2">Plays an important role in DNA replication, recombination and repair. Binds to ssDNA and to an array of partner proteins to recruit them to their sites of action during DNA metabolism.</text>
</comment>
<evidence type="ECO:0000256" key="3">
    <source>
        <dbReference type="PIRNR" id="PIRNR002070"/>
    </source>
</evidence>
<keyword evidence="6" id="KW-1185">Reference proteome</keyword>
<feature type="short sequence motif" description="Important for interaction with partner proteins" evidence="2">
    <location>
        <begin position="141"/>
        <end position="146"/>
    </location>
</feature>
<sequence length="146" mass="16296">MSGINKVILVGHLGKDPEVRHLDGNVTVASFPLATSETYNKDGKRIEQTEWHNIVMWRGLAEVASKYLQKGKLVYIEGKLRTRSFEDKEGHKKYTTEIVAENFTMLGRKSDFESSSNSGGADTEKTNSSNTDESLSLNPVDDDLPF</sequence>
<dbReference type="RefSeq" id="WP_379662037.1">
    <property type="nucleotide sequence ID" value="NZ_JBHUDG010000005.1"/>
</dbReference>
<dbReference type="InterPro" id="IPR000424">
    <property type="entry name" value="Primosome_PriB/ssb"/>
</dbReference>
<organism evidence="5 6">
    <name type="scientific">Pseudopedobacter beijingensis</name>
    <dbReference type="NCBI Taxonomy" id="1207056"/>
    <lineage>
        <taxon>Bacteria</taxon>
        <taxon>Pseudomonadati</taxon>
        <taxon>Bacteroidota</taxon>
        <taxon>Sphingobacteriia</taxon>
        <taxon>Sphingobacteriales</taxon>
        <taxon>Sphingobacteriaceae</taxon>
        <taxon>Pseudopedobacter</taxon>
    </lineage>
</organism>
<evidence type="ECO:0000256" key="2">
    <source>
        <dbReference type="HAMAP-Rule" id="MF_00984"/>
    </source>
</evidence>
<accession>A0ABW4ICE9</accession>
<dbReference type="PROSITE" id="PS50935">
    <property type="entry name" value="SSB"/>
    <property type="match status" value="1"/>
</dbReference>
<keyword evidence="2" id="KW-0227">DNA damage</keyword>
<dbReference type="PIRSF" id="PIRSF002070">
    <property type="entry name" value="SSB"/>
    <property type="match status" value="1"/>
</dbReference>
<dbReference type="PANTHER" id="PTHR10302:SF0">
    <property type="entry name" value="SINGLE-STRANDED DNA-BINDING PROTEIN, MITOCHONDRIAL"/>
    <property type="match status" value="1"/>
</dbReference>